<accession>A0ABP8DZL2</accession>
<organism evidence="4 5">
    <name type="scientific">Frondihabitans peucedani</name>
    <dbReference type="NCBI Taxonomy" id="598626"/>
    <lineage>
        <taxon>Bacteria</taxon>
        <taxon>Bacillati</taxon>
        <taxon>Actinomycetota</taxon>
        <taxon>Actinomycetes</taxon>
        <taxon>Micrococcales</taxon>
        <taxon>Microbacteriaceae</taxon>
        <taxon>Frondihabitans</taxon>
    </lineage>
</organism>
<gene>
    <name evidence="4" type="ORF">GCM10022256_09430</name>
</gene>
<dbReference type="Pfam" id="PF14258">
    <property type="entry name" value="DUF4350"/>
    <property type="match status" value="1"/>
</dbReference>
<keyword evidence="5" id="KW-1185">Reference proteome</keyword>
<reference evidence="5" key="1">
    <citation type="journal article" date="2019" name="Int. J. Syst. Evol. Microbiol.">
        <title>The Global Catalogue of Microorganisms (GCM) 10K type strain sequencing project: providing services to taxonomists for standard genome sequencing and annotation.</title>
        <authorList>
            <consortium name="The Broad Institute Genomics Platform"/>
            <consortium name="The Broad Institute Genome Sequencing Center for Infectious Disease"/>
            <person name="Wu L."/>
            <person name="Ma J."/>
        </authorList>
    </citation>
    <scope>NUCLEOTIDE SEQUENCE [LARGE SCALE GENOMIC DNA]</scope>
    <source>
        <strain evidence="5">JCM 17442</strain>
    </source>
</reference>
<dbReference type="Proteomes" id="UP001501594">
    <property type="component" value="Unassembled WGS sequence"/>
</dbReference>
<evidence type="ECO:0000313" key="5">
    <source>
        <dbReference type="Proteomes" id="UP001501594"/>
    </source>
</evidence>
<feature type="compositionally biased region" description="Low complexity" evidence="1">
    <location>
        <begin position="13"/>
        <end position="22"/>
    </location>
</feature>
<feature type="region of interest" description="Disordered" evidence="1">
    <location>
        <begin position="1"/>
        <end position="22"/>
    </location>
</feature>
<proteinExistence type="predicted"/>
<keyword evidence="2" id="KW-0472">Membrane</keyword>
<name>A0ABP8DZL2_9MICO</name>
<sequence length="400" mass="41312">MTTTANRPDVRQRTSGRPAGGASRSRAALIAAGVVVVIVFAILAIVGITGRGGQALSATSTGPDGAAALVSVLRQHGIEVVEAPTLAEARSAAADDPSSTTVLAYDPGPYLTPSQWKRLAGSASRTVVVQPDAGALDALAPGTTIRGDLAGTLSPGCDLPALRKTREITGSGTGYTTTDSSAVRCLSAGTSASYGLVQVSRDGGEHTTTILGASGALTNSSITDDDNAAFALTLLGQTDRLVWYLPSVDDLPNGSGSFASLTPGWVTPSVVLLAAAALAAAFWRGRRLGPLVVENLPVVVRSTETMEGRARLYERGENRRHALDQLRIGTLGRLAALLGLGRAAGVDEVVLRTADLIGADPRQLRHVLVDADPQDDRHLLALSDSLRDLEGAVARAVRPR</sequence>
<dbReference type="RefSeq" id="WP_344793870.1">
    <property type="nucleotide sequence ID" value="NZ_BAABAU010000001.1"/>
</dbReference>
<evidence type="ECO:0000259" key="3">
    <source>
        <dbReference type="Pfam" id="PF14258"/>
    </source>
</evidence>
<dbReference type="InterPro" id="IPR025646">
    <property type="entry name" value="DUF4350"/>
</dbReference>
<keyword evidence="2" id="KW-0812">Transmembrane</keyword>
<evidence type="ECO:0000256" key="2">
    <source>
        <dbReference type="SAM" id="Phobius"/>
    </source>
</evidence>
<protein>
    <submittedName>
        <fullName evidence="4">DUF4350 domain-containing protein</fullName>
    </submittedName>
</protein>
<feature type="domain" description="DUF4350" evidence="3">
    <location>
        <begin position="59"/>
        <end position="235"/>
    </location>
</feature>
<feature type="transmembrane region" description="Helical" evidence="2">
    <location>
        <begin position="27"/>
        <end position="48"/>
    </location>
</feature>
<evidence type="ECO:0000256" key="1">
    <source>
        <dbReference type="SAM" id="MobiDB-lite"/>
    </source>
</evidence>
<comment type="caution">
    <text evidence="4">The sequence shown here is derived from an EMBL/GenBank/DDBJ whole genome shotgun (WGS) entry which is preliminary data.</text>
</comment>
<keyword evidence="2" id="KW-1133">Transmembrane helix</keyword>
<evidence type="ECO:0000313" key="4">
    <source>
        <dbReference type="EMBL" id="GAA4265331.1"/>
    </source>
</evidence>
<dbReference type="EMBL" id="BAABAU010000001">
    <property type="protein sequence ID" value="GAA4265331.1"/>
    <property type="molecule type" value="Genomic_DNA"/>
</dbReference>